<evidence type="ECO:0000313" key="3">
    <source>
        <dbReference type="Proteomes" id="UP000005237"/>
    </source>
</evidence>
<dbReference type="AlphaFoldDB" id="A0A8R1I1M3"/>
<feature type="compositionally biased region" description="Basic and acidic residues" evidence="1">
    <location>
        <begin position="55"/>
        <end position="67"/>
    </location>
</feature>
<dbReference type="Proteomes" id="UP000005237">
    <property type="component" value="Unassembled WGS sequence"/>
</dbReference>
<accession>A0A8R1I1M3</accession>
<keyword evidence="3" id="KW-1185">Reference proteome</keyword>
<evidence type="ECO:0000313" key="2">
    <source>
        <dbReference type="EnsemblMetazoa" id="CJA15776.1"/>
    </source>
</evidence>
<protein>
    <submittedName>
        <fullName evidence="2">Uncharacterized protein</fullName>
    </submittedName>
</protein>
<proteinExistence type="predicted"/>
<feature type="region of interest" description="Disordered" evidence="1">
    <location>
        <begin position="46"/>
        <end position="67"/>
    </location>
</feature>
<sequence>MLRTVQLQNYSMNTNHKKCTFHPGVCHRTRILWRGLDDVTVTCAFPSDQKAPHGKTYEPRIRRQERH</sequence>
<name>A0A8R1I1M3_CAEJA</name>
<reference evidence="2" key="2">
    <citation type="submission" date="2022-06" db="UniProtKB">
        <authorList>
            <consortium name="EnsemblMetazoa"/>
        </authorList>
    </citation>
    <scope>IDENTIFICATION</scope>
    <source>
        <strain evidence="2">DF5081</strain>
    </source>
</reference>
<organism evidence="2 3">
    <name type="scientific">Caenorhabditis japonica</name>
    <dbReference type="NCBI Taxonomy" id="281687"/>
    <lineage>
        <taxon>Eukaryota</taxon>
        <taxon>Metazoa</taxon>
        <taxon>Ecdysozoa</taxon>
        <taxon>Nematoda</taxon>
        <taxon>Chromadorea</taxon>
        <taxon>Rhabditida</taxon>
        <taxon>Rhabditina</taxon>
        <taxon>Rhabditomorpha</taxon>
        <taxon>Rhabditoidea</taxon>
        <taxon>Rhabditidae</taxon>
        <taxon>Peloderinae</taxon>
        <taxon>Caenorhabditis</taxon>
    </lineage>
</organism>
<dbReference type="EnsemblMetazoa" id="CJA15776.1">
    <property type="protein sequence ID" value="CJA15776.1"/>
    <property type="gene ID" value="WBGene00134980"/>
</dbReference>
<evidence type="ECO:0000256" key="1">
    <source>
        <dbReference type="SAM" id="MobiDB-lite"/>
    </source>
</evidence>
<reference evidence="3" key="1">
    <citation type="submission" date="2010-08" db="EMBL/GenBank/DDBJ databases">
        <authorList>
            <consortium name="Caenorhabditis japonica Sequencing Consortium"/>
            <person name="Wilson R.K."/>
        </authorList>
    </citation>
    <scope>NUCLEOTIDE SEQUENCE [LARGE SCALE GENOMIC DNA]</scope>
    <source>
        <strain evidence="3">DF5081</strain>
    </source>
</reference>